<keyword evidence="3" id="KW-0808">Transferase</keyword>
<dbReference type="EMBL" id="JAAVJH010000002">
    <property type="protein sequence ID" value="NJR77702.1"/>
    <property type="molecule type" value="Genomic_DNA"/>
</dbReference>
<organism evidence="13 14">
    <name type="scientific">Sphingomonas corticis</name>
    <dbReference type="NCBI Taxonomy" id="2722791"/>
    <lineage>
        <taxon>Bacteria</taxon>
        <taxon>Pseudomonadati</taxon>
        <taxon>Pseudomonadota</taxon>
        <taxon>Alphaproteobacteria</taxon>
        <taxon>Sphingomonadales</taxon>
        <taxon>Sphingomonadaceae</taxon>
        <taxon>Sphingomonas</taxon>
    </lineage>
</organism>
<comment type="similarity">
    <text evidence="1">Belongs to the CpsD/CapB family.</text>
</comment>
<keyword evidence="7" id="KW-0829">Tyrosine-protein kinase</keyword>
<dbReference type="Pfam" id="PF13807">
    <property type="entry name" value="GNVR"/>
    <property type="match status" value="1"/>
</dbReference>
<evidence type="ECO:0000256" key="2">
    <source>
        <dbReference type="ARBA" id="ARBA00011903"/>
    </source>
</evidence>
<comment type="catalytic activity">
    <reaction evidence="8">
        <text>L-tyrosyl-[protein] + ATP = O-phospho-L-tyrosyl-[protein] + ADP + H(+)</text>
        <dbReference type="Rhea" id="RHEA:10596"/>
        <dbReference type="Rhea" id="RHEA-COMP:10136"/>
        <dbReference type="Rhea" id="RHEA-COMP:20101"/>
        <dbReference type="ChEBI" id="CHEBI:15378"/>
        <dbReference type="ChEBI" id="CHEBI:30616"/>
        <dbReference type="ChEBI" id="CHEBI:46858"/>
        <dbReference type="ChEBI" id="CHEBI:61978"/>
        <dbReference type="ChEBI" id="CHEBI:456216"/>
        <dbReference type="EC" id="2.7.10.2"/>
    </reaction>
</comment>
<feature type="domain" description="AAA" evidence="11">
    <location>
        <begin position="529"/>
        <end position="669"/>
    </location>
</feature>
<proteinExistence type="inferred from homology"/>
<keyword evidence="10" id="KW-0472">Membrane</keyword>
<dbReference type="EC" id="2.7.10.2" evidence="2"/>
<evidence type="ECO:0000256" key="3">
    <source>
        <dbReference type="ARBA" id="ARBA00022679"/>
    </source>
</evidence>
<name>A0ABX1CPN7_9SPHN</name>
<feature type="transmembrane region" description="Helical" evidence="10">
    <location>
        <begin position="435"/>
        <end position="455"/>
    </location>
</feature>
<keyword evidence="14" id="KW-1185">Reference proteome</keyword>
<keyword evidence="9" id="KW-0175">Coiled coil</keyword>
<gene>
    <name evidence="13" type="ORF">HBH26_03605</name>
</gene>
<dbReference type="Proteomes" id="UP000732399">
    <property type="component" value="Unassembled WGS sequence"/>
</dbReference>
<dbReference type="InterPro" id="IPR025669">
    <property type="entry name" value="AAA_dom"/>
</dbReference>
<dbReference type="PANTHER" id="PTHR32309:SF13">
    <property type="entry name" value="FERRIC ENTEROBACTIN TRANSPORT PROTEIN FEPE"/>
    <property type="match status" value="1"/>
</dbReference>
<keyword evidence="6" id="KW-0067">ATP-binding</keyword>
<keyword evidence="5" id="KW-0418">Kinase</keyword>
<dbReference type="PANTHER" id="PTHR32309">
    <property type="entry name" value="TYROSINE-PROTEIN KINASE"/>
    <property type="match status" value="1"/>
</dbReference>
<dbReference type="InterPro" id="IPR032807">
    <property type="entry name" value="GNVR"/>
</dbReference>
<dbReference type="RefSeq" id="WP_168133235.1">
    <property type="nucleotide sequence ID" value="NZ_JAAVJH010000002.1"/>
</dbReference>
<feature type="transmembrane region" description="Helical" evidence="10">
    <location>
        <begin position="45"/>
        <end position="64"/>
    </location>
</feature>
<feature type="domain" description="Tyrosine-protein kinase G-rich" evidence="12">
    <location>
        <begin position="384"/>
        <end position="454"/>
    </location>
</feature>
<dbReference type="Gene3D" id="3.40.50.300">
    <property type="entry name" value="P-loop containing nucleotide triphosphate hydrolases"/>
    <property type="match status" value="1"/>
</dbReference>
<evidence type="ECO:0000256" key="10">
    <source>
        <dbReference type="SAM" id="Phobius"/>
    </source>
</evidence>
<dbReference type="InterPro" id="IPR050445">
    <property type="entry name" value="Bact_polysacc_biosynth/exp"/>
</dbReference>
<evidence type="ECO:0000259" key="12">
    <source>
        <dbReference type="Pfam" id="PF13807"/>
    </source>
</evidence>
<evidence type="ECO:0000313" key="14">
    <source>
        <dbReference type="Proteomes" id="UP000732399"/>
    </source>
</evidence>
<evidence type="ECO:0000256" key="1">
    <source>
        <dbReference type="ARBA" id="ARBA00007316"/>
    </source>
</evidence>
<comment type="caution">
    <text evidence="13">The sequence shown here is derived from an EMBL/GenBank/DDBJ whole genome shotgun (WGS) entry which is preliminary data.</text>
</comment>
<evidence type="ECO:0000256" key="9">
    <source>
        <dbReference type="SAM" id="Coils"/>
    </source>
</evidence>
<dbReference type="InterPro" id="IPR027417">
    <property type="entry name" value="P-loop_NTPase"/>
</dbReference>
<dbReference type="InterPro" id="IPR005702">
    <property type="entry name" value="Wzc-like_C"/>
</dbReference>
<evidence type="ECO:0000259" key="11">
    <source>
        <dbReference type="Pfam" id="PF13614"/>
    </source>
</evidence>
<evidence type="ECO:0000256" key="7">
    <source>
        <dbReference type="ARBA" id="ARBA00023137"/>
    </source>
</evidence>
<sequence>MTETSDQAARMPLPRSRAVVAVPKSATGNATDAARRALAVLRRRWLPALAVFLAVIGGVIYYTWRQPLAYTASASLVVNARILDVVSPDKGVVPKASDSDAAVNTEVQILQSREVAQRVAATLSQQEPGFAERVTEQAQPRADRIVANVLQSKLSVRRPGDTNVLSVSYTAADPELAAKVANAFGAEYLAVKSGTRLGAARSADADISTQIESMRSQVEQAEAAVARYKAANNLLSAEGSTLTEQEVSLYRQQEATANTTLAEDRARLNTARAQLRGGSTGEDVGEALGSSVIAGLRQQQAQAGARVAELRTRYKDGYPELEKAKQQLAEVNQAIQAEIRRVISNLEARVSVSQQRAATASGILGGARGELASNNAASVRLGELVRRADALKATYQAMMERRNAVTSEAMIGTADARVFSPAQVPETPSSPNRKLNLVIGTMLGVLLAGIVVALLQMFDRRITTSHDAERLLGLRHLANWPLLRSIATREERGIAPADFAMERPLSMVAEAARNVLVAVERSDELGGGRTIAVTSSRPEEGKTTLAISLARLSALGGRRTVLVDGDIRRGRVCPTLGLTPVAGVVEVMQGKATLRDALLKDEASGCSVLPALVQRYDAGQFGAADRFDKLLEMLSPLFDTIIIDTPPVLAAAESRAILQDVDAVVFAVRWNTTLLPVIRAALKRLRDVDVEPVGVVLTLADMRAIARYGIDDVDYSYKAYTNYGYS</sequence>
<evidence type="ECO:0000313" key="13">
    <source>
        <dbReference type="EMBL" id="NJR77702.1"/>
    </source>
</evidence>
<evidence type="ECO:0000256" key="8">
    <source>
        <dbReference type="ARBA" id="ARBA00051245"/>
    </source>
</evidence>
<dbReference type="Pfam" id="PF13614">
    <property type="entry name" value="AAA_31"/>
    <property type="match status" value="1"/>
</dbReference>
<evidence type="ECO:0000256" key="6">
    <source>
        <dbReference type="ARBA" id="ARBA00022840"/>
    </source>
</evidence>
<protein>
    <recommendedName>
        <fullName evidence="2">non-specific protein-tyrosine kinase</fullName>
        <ecNumber evidence="2">2.7.10.2</ecNumber>
    </recommendedName>
</protein>
<evidence type="ECO:0000256" key="4">
    <source>
        <dbReference type="ARBA" id="ARBA00022741"/>
    </source>
</evidence>
<reference evidence="13 14" key="1">
    <citation type="submission" date="2020-03" db="EMBL/GenBank/DDBJ databases">
        <authorList>
            <person name="Wang L."/>
            <person name="He N."/>
            <person name="Li Y."/>
            <person name="Fang Y."/>
            <person name="Zhang F."/>
        </authorList>
    </citation>
    <scope>NUCLEOTIDE SEQUENCE [LARGE SCALE GENOMIC DNA]</scope>
    <source>
        <strain evidence="13 14">36D10-4-7</strain>
    </source>
</reference>
<dbReference type="CDD" id="cd05387">
    <property type="entry name" value="BY-kinase"/>
    <property type="match status" value="1"/>
</dbReference>
<accession>A0ABX1CPN7</accession>
<dbReference type="SUPFAM" id="SSF52540">
    <property type="entry name" value="P-loop containing nucleoside triphosphate hydrolases"/>
    <property type="match status" value="1"/>
</dbReference>
<feature type="coiled-coil region" evidence="9">
    <location>
        <begin position="211"/>
        <end position="238"/>
    </location>
</feature>
<keyword evidence="10" id="KW-1133">Transmembrane helix</keyword>
<evidence type="ECO:0000256" key="5">
    <source>
        <dbReference type="ARBA" id="ARBA00022777"/>
    </source>
</evidence>
<keyword evidence="4" id="KW-0547">Nucleotide-binding</keyword>
<keyword evidence="10" id="KW-0812">Transmembrane</keyword>